<dbReference type="GeneID" id="130497975"/>
<keyword evidence="6" id="KW-1185">Reference proteome</keyword>
<protein>
    <submittedName>
        <fullName evidence="7 8">Uncharacterized protein LOC130497975</fullName>
    </submittedName>
</protein>
<dbReference type="GO" id="GO:0008270">
    <property type="term" value="F:zinc ion binding"/>
    <property type="evidence" value="ECO:0007669"/>
    <property type="project" value="UniProtKB-KW"/>
</dbReference>
<dbReference type="PANTHER" id="PTHR31973:SF195">
    <property type="entry name" value="MUDR FAMILY TRANSPOSASE"/>
    <property type="match status" value="1"/>
</dbReference>
<sequence length="263" mass="30709">MDPDIVTVVNEPECRWAQHRFCLRHLCFEFYEAFRNNLMTEFVYKAGSTVCVSSFDYYLKKIEEMDPEARKWVDKIPPHKWALAHDEGGLRFGIMETNLIFATYGFINHIPDLPITTCVLLIFDHLAELFISQRELLNSGDKKYAKHVMTKLGEYNKGTYDVLPLDNTGERFQVVVADGDNNKRFVVHRVDRVCTCGMWQLYKYPCSHLLAVCRRLSVDFLQYVNDYYNTERSLQVYAAEFNHVPGFSEWPEASDAPRLLPPR</sequence>
<dbReference type="PANTHER" id="PTHR31973">
    <property type="entry name" value="POLYPROTEIN, PUTATIVE-RELATED"/>
    <property type="match status" value="1"/>
</dbReference>
<evidence type="ECO:0000313" key="6">
    <source>
        <dbReference type="Proteomes" id="UP000504610"/>
    </source>
</evidence>
<dbReference type="Pfam" id="PF04434">
    <property type="entry name" value="SWIM"/>
    <property type="match status" value="1"/>
</dbReference>
<reference evidence="7 8" key="2">
    <citation type="submission" date="2025-04" db="UniProtKB">
        <authorList>
            <consortium name="RefSeq"/>
        </authorList>
    </citation>
    <scope>IDENTIFICATION</scope>
    <source>
        <tissue evidence="7 8">Leaf</tissue>
    </source>
</reference>
<evidence type="ECO:0000313" key="7">
    <source>
        <dbReference type="RefSeq" id="XP_056847243.1"/>
    </source>
</evidence>
<evidence type="ECO:0000313" key="8">
    <source>
        <dbReference type="RefSeq" id="XP_056847244.1"/>
    </source>
</evidence>
<dbReference type="PROSITE" id="PS50966">
    <property type="entry name" value="ZF_SWIM"/>
    <property type="match status" value="1"/>
</dbReference>
<dbReference type="OrthoDB" id="1113872at2759"/>
<name>A0A9W3C6Z0_RAPSA</name>
<reference evidence="6" key="1">
    <citation type="journal article" date="2019" name="Database">
        <title>The radish genome database (RadishGD): an integrated information resource for radish genomics.</title>
        <authorList>
            <person name="Yu H.J."/>
            <person name="Baek S."/>
            <person name="Lee Y.J."/>
            <person name="Cho A."/>
            <person name="Mun J.H."/>
        </authorList>
    </citation>
    <scope>NUCLEOTIDE SEQUENCE [LARGE SCALE GENOMIC DNA]</scope>
    <source>
        <strain evidence="6">cv. WK10039</strain>
    </source>
</reference>
<keyword evidence="1" id="KW-0479">Metal-binding</keyword>
<feature type="domain" description="SWIM-type" evidence="5">
    <location>
        <begin position="172"/>
        <end position="217"/>
    </location>
</feature>
<dbReference type="SMART" id="SM00575">
    <property type="entry name" value="ZnF_PMZ"/>
    <property type="match status" value="1"/>
</dbReference>
<evidence type="ECO:0000256" key="1">
    <source>
        <dbReference type="ARBA" id="ARBA00022723"/>
    </source>
</evidence>
<dbReference type="RefSeq" id="XP_056847243.1">
    <property type="nucleotide sequence ID" value="XM_056991263.1"/>
</dbReference>
<evidence type="ECO:0000256" key="4">
    <source>
        <dbReference type="PROSITE-ProRule" id="PRU00325"/>
    </source>
</evidence>
<evidence type="ECO:0000259" key="5">
    <source>
        <dbReference type="PROSITE" id="PS50966"/>
    </source>
</evidence>
<evidence type="ECO:0000256" key="3">
    <source>
        <dbReference type="ARBA" id="ARBA00022833"/>
    </source>
</evidence>
<dbReference type="InterPro" id="IPR006564">
    <property type="entry name" value="Znf_PMZ"/>
</dbReference>
<dbReference type="KEGG" id="rsz:130497975"/>
<proteinExistence type="predicted"/>
<dbReference type="RefSeq" id="XP_056847244.1">
    <property type="nucleotide sequence ID" value="XM_056991264.1"/>
</dbReference>
<evidence type="ECO:0000256" key="2">
    <source>
        <dbReference type="ARBA" id="ARBA00022771"/>
    </source>
</evidence>
<accession>A0A9W3C6Z0</accession>
<organism evidence="6 7">
    <name type="scientific">Raphanus sativus</name>
    <name type="common">Radish</name>
    <name type="synonym">Raphanus raphanistrum var. sativus</name>
    <dbReference type="NCBI Taxonomy" id="3726"/>
    <lineage>
        <taxon>Eukaryota</taxon>
        <taxon>Viridiplantae</taxon>
        <taxon>Streptophyta</taxon>
        <taxon>Embryophyta</taxon>
        <taxon>Tracheophyta</taxon>
        <taxon>Spermatophyta</taxon>
        <taxon>Magnoliopsida</taxon>
        <taxon>eudicotyledons</taxon>
        <taxon>Gunneridae</taxon>
        <taxon>Pentapetalae</taxon>
        <taxon>rosids</taxon>
        <taxon>malvids</taxon>
        <taxon>Brassicales</taxon>
        <taxon>Brassicaceae</taxon>
        <taxon>Brassiceae</taxon>
        <taxon>Raphanus</taxon>
    </lineage>
</organism>
<dbReference type="Proteomes" id="UP000504610">
    <property type="component" value="Chromosome 7"/>
</dbReference>
<keyword evidence="3" id="KW-0862">Zinc</keyword>
<keyword evidence="2 4" id="KW-0863">Zinc-finger</keyword>
<dbReference type="AlphaFoldDB" id="A0A9W3C6Z0"/>
<dbReference type="InterPro" id="IPR007527">
    <property type="entry name" value="Znf_SWIM"/>
</dbReference>
<gene>
    <name evidence="7 8" type="primary">LOC130497975</name>
</gene>